<evidence type="ECO:0008006" key="4">
    <source>
        <dbReference type="Google" id="ProtNLM"/>
    </source>
</evidence>
<dbReference type="EMBL" id="BMRP01000024">
    <property type="protein sequence ID" value="GGU83905.1"/>
    <property type="molecule type" value="Genomic_DNA"/>
</dbReference>
<evidence type="ECO:0000313" key="2">
    <source>
        <dbReference type="EMBL" id="GGU83905.1"/>
    </source>
</evidence>
<evidence type="ECO:0000256" key="1">
    <source>
        <dbReference type="SAM" id="SignalP"/>
    </source>
</evidence>
<comment type="caution">
    <text evidence="2">The sequence shown here is derived from an EMBL/GenBank/DDBJ whole genome shotgun (WGS) entry which is preliminary data.</text>
</comment>
<sequence length="165" mass="17241">MQYAAHRSRSRIRMVALALSVAAAGAVALSGCAKGEQRVGAAAPATPQDAFGRRAAQIVQDWPKVSPVAGRQEALLPLAGADRPQSTGVREITVTVGHSACDVRFGARSLESKDLVVVTGWGKKKSAKGMCTEQLATDKVKVQLKSPLAGRKIVDAATGRQLLKG</sequence>
<organism evidence="2 3">
    <name type="scientific">Streptomyces albospinus</name>
    <dbReference type="NCBI Taxonomy" id="285515"/>
    <lineage>
        <taxon>Bacteria</taxon>
        <taxon>Bacillati</taxon>
        <taxon>Actinomycetota</taxon>
        <taxon>Actinomycetes</taxon>
        <taxon>Kitasatosporales</taxon>
        <taxon>Streptomycetaceae</taxon>
        <taxon>Streptomyces</taxon>
    </lineage>
</organism>
<dbReference type="RefSeq" id="WP_189304764.1">
    <property type="nucleotide sequence ID" value="NZ_BMRP01000024.1"/>
</dbReference>
<feature type="chain" id="PRO_5046142891" description="Lipoprotein" evidence="1">
    <location>
        <begin position="29"/>
        <end position="165"/>
    </location>
</feature>
<dbReference type="Proteomes" id="UP000654471">
    <property type="component" value="Unassembled WGS sequence"/>
</dbReference>
<gene>
    <name evidence="2" type="ORF">GCM10010211_57350</name>
</gene>
<proteinExistence type="predicted"/>
<name>A0ABQ2VF34_9ACTN</name>
<reference evidence="3" key="1">
    <citation type="journal article" date="2019" name="Int. J. Syst. Evol. Microbiol.">
        <title>The Global Catalogue of Microorganisms (GCM) 10K type strain sequencing project: providing services to taxonomists for standard genome sequencing and annotation.</title>
        <authorList>
            <consortium name="The Broad Institute Genomics Platform"/>
            <consortium name="The Broad Institute Genome Sequencing Center for Infectious Disease"/>
            <person name="Wu L."/>
            <person name="Ma J."/>
        </authorList>
    </citation>
    <scope>NUCLEOTIDE SEQUENCE [LARGE SCALE GENOMIC DNA]</scope>
    <source>
        <strain evidence="3">JCM 3399</strain>
    </source>
</reference>
<keyword evidence="3" id="KW-1185">Reference proteome</keyword>
<dbReference type="PROSITE" id="PS51257">
    <property type="entry name" value="PROKAR_LIPOPROTEIN"/>
    <property type="match status" value="1"/>
</dbReference>
<keyword evidence="1" id="KW-0732">Signal</keyword>
<accession>A0ABQ2VF34</accession>
<feature type="signal peptide" evidence="1">
    <location>
        <begin position="1"/>
        <end position="28"/>
    </location>
</feature>
<evidence type="ECO:0000313" key="3">
    <source>
        <dbReference type="Proteomes" id="UP000654471"/>
    </source>
</evidence>
<protein>
    <recommendedName>
        <fullName evidence="4">Lipoprotein</fullName>
    </recommendedName>
</protein>